<dbReference type="PANTHER" id="PTHR42834">
    <property type="entry name" value="ENDONUCLEASE/EXONUCLEASE/PHOSPHATASE FAMILY PROTEIN (AFU_ORTHOLOGUE AFUA_3G09210)"/>
    <property type="match status" value="1"/>
</dbReference>
<dbReference type="Pfam" id="PF03372">
    <property type="entry name" value="Exo_endo_phos"/>
    <property type="match status" value="1"/>
</dbReference>
<keyword evidence="2" id="KW-0378">Hydrolase</keyword>
<dbReference type="PANTHER" id="PTHR42834:SF1">
    <property type="entry name" value="ENDONUCLEASE_EXONUCLEASE_PHOSPHATASE FAMILY PROTEIN (AFU_ORTHOLOGUE AFUA_3G09210)"/>
    <property type="match status" value="1"/>
</dbReference>
<dbReference type="EMBL" id="SPQZ01000001">
    <property type="protein sequence ID" value="TFV99761.1"/>
    <property type="molecule type" value="Genomic_DNA"/>
</dbReference>
<dbReference type="SUPFAM" id="SSF56219">
    <property type="entry name" value="DNase I-like"/>
    <property type="match status" value="1"/>
</dbReference>
<evidence type="ECO:0000313" key="3">
    <source>
        <dbReference type="Proteomes" id="UP000298127"/>
    </source>
</evidence>
<dbReference type="Gene3D" id="3.60.10.10">
    <property type="entry name" value="Endonuclease/exonuclease/phosphatase"/>
    <property type="match status" value="1"/>
</dbReference>
<feature type="domain" description="Endonuclease/exonuclease/phosphatase" evidence="1">
    <location>
        <begin position="5"/>
        <end position="312"/>
    </location>
</feature>
<dbReference type="RefSeq" id="WP_135118658.1">
    <property type="nucleotide sequence ID" value="NZ_SPQZ01000001.1"/>
</dbReference>
<dbReference type="AlphaFoldDB" id="A0A4Y9R543"/>
<keyword evidence="3" id="KW-1185">Reference proteome</keyword>
<gene>
    <name evidence="2" type="ORF">E4M00_00705</name>
</gene>
<accession>A0A4Y9R543</accession>
<name>A0A4Y9R543_9MICO</name>
<evidence type="ECO:0000313" key="2">
    <source>
        <dbReference type="EMBL" id="TFV99761.1"/>
    </source>
</evidence>
<evidence type="ECO:0000259" key="1">
    <source>
        <dbReference type="Pfam" id="PF03372"/>
    </source>
</evidence>
<dbReference type="GO" id="GO:0004519">
    <property type="term" value="F:endonuclease activity"/>
    <property type="evidence" value="ECO:0007669"/>
    <property type="project" value="UniProtKB-KW"/>
</dbReference>
<keyword evidence="2" id="KW-0540">Nuclease</keyword>
<dbReference type="InterPro" id="IPR036691">
    <property type="entry name" value="Endo/exonu/phosph_ase_sf"/>
</dbReference>
<dbReference type="InterPro" id="IPR005135">
    <property type="entry name" value="Endo/exonuclease/phosphatase"/>
</dbReference>
<dbReference type="Proteomes" id="UP000298127">
    <property type="component" value="Unassembled WGS sequence"/>
</dbReference>
<organism evidence="2 3">
    <name type="scientific">Orlajensenia leifsoniae</name>
    <dbReference type="NCBI Taxonomy" id="2561933"/>
    <lineage>
        <taxon>Bacteria</taxon>
        <taxon>Bacillati</taxon>
        <taxon>Actinomycetota</taxon>
        <taxon>Actinomycetes</taxon>
        <taxon>Micrococcales</taxon>
        <taxon>Microbacteriaceae</taxon>
        <taxon>Orlajensenia</taxon>
    </lineage>
</organism>
<keyword evidence="2" id="KW-0255">Endonuclease</keyword>
<comment type="caution">
    <text evidence="2">The sequence shown here is derived from an EMBL/GenBank/DDBJ whole genome shotgun (WGS) entry which is preliminary data.</text>
</comment>
<protein>
    <submittedName>
        <fullName evidence="2">Endonuclease</fullName>
    </submittedName>
</protein>
<proteinExistence type="predicted"/>
<reference evidence="2 3" key="1">
    <citation type="journal article" date="2018" name="J. Microbiol.">
        <title>Leifsonia flava sp. nov., a novel actinobacterium isolated from the rhizosphere of Aquilegia viridiflora.</title>
        <authorList>
            <person name="Cai Y."/>
            <person name="Tao W.Z."/>
            <person name="Ma Y.J."/>
            <person name="Cheng J."/>
            <person name="Zhang M.Y."/>
            <person name="Zhang Y.X."/>
        </authorList>
    </citation>
    <scope>NUCLEOTIDE SEQUENCE [LARGE SCALE GENOMIC DNA]</scope>
    <source>
        <strain evidence="2 3">SYP-B2174</strain>
    </source>
</reference>
<sequence>MTTIGTWNLENLFSPGSPFGPTDATTFARKISLLASTIAAADLDVLAVEEVGDPAAFDALIDALGDGWTGVLSTHFDVDHAIRVGFLSRLTIEETTEHTAIPAALQSTPTSDDGTPLTTMGRGALRIRVTVGGHPLDLLVGHLKSKLLSFPGRVPGTTSFSPRDEAQRARFAAYALNRRAAEAVAMRGVADDLLDGEGATRLLAVLGDLNDEVRAATTQMLQGPPGSEIGTRGEKSPDKGDAWRLLNLAPLIPEERRFSRIFEGRAELIDHIFVSTALRAHVTDVDTVTGATALPSITPDAAARKEAPVSDHAMVVATLDL</sequence>